<dbReference type="InterPro" id="IPR036388">
    <property type="entry name" value="WH-like_DNA-bd_sf"/>
</dbReference>
<dbReference type="InterPro" id="IPR014036">
    <property type="entry name" value="DeoR-like_C"/>
</dbReference>
<organism evidence="5 6">
    <name type="scientific">Ligilactobacillus agilis DSM 20509</name>
    <dbReference type="NCBI Taxonomy" id="1423718"/>
    <lineage>
        <taxon>Bacteria</taxon>
        <taxon>Bacillati</taxon>
        <taxon>Bacillota</taxon>
        <taxon>Bacilli</taxon>
        <taxon>Lactobacillales</taxon>
        <taxon>Lactobacillaceae</taxon>
        <taxon>Ligilactobacillus</taxon>
    </lineage>
</organism>
<evidence type="ECO:0000313" key="6">
    <source>
        <dbReference type="Proteomes" id="UP000051008"/>
    </source>
</evidence>
<dbReference type="Pfam" id="PF08220">
    <property type="entry name" value="HTH_DeoR"/>
    <property type="match status" value="1"/>
</dbReference>
<evidence type="ECO:0000259" key="4">
    <source>
        <dbReference type="PROSITE" id="PS51000"/>
    </source>
</evidence>
<dbReference type="PROSITE" id="PS50987">
    <property type="entry name" value="HTH_ARSR_2"/>
    <property type="match status" value="1"/>
</dbReference>
<dbReference type="EMBL" id="AYYP01000057">
    <property type="protein sequence ID" value="KRM63757.1"/>
    <property type="molecule type" value="Genomic_DNA"/>
</dbReference>
<dbReference type="GO" id="GO:0003700">
    <property type="term" value="F:DNA-binding transcription factor activity"/>
    <property type="evidence" value="ECO:0007669"/>
    <property type="project" value="InterPro"/>
</dbReference>
<dbReference type="Proteomes" id="UP000051008">
    <property type="component" value="Unassembled WGS sequence"/>
</dbReference>
<gene>
    <name evidence="5" type="ORF">FC14_GL000216</name>
</gene>
<dbReference type="PATRIC" id="fig|1423718.3.peg.229"/>
<dbReference type="InterPro" id="IPR001845">
    <property type="entry name" value="HTH_ArsR_DNA-bd_dom"/>
</dbReference>
<keyword evidence="1" id="KW-0805">Transcription regulation</keyword>
<dbReference type="SMART" id="SM00420">
    <property type="entry name" value="HTH_DEOR"/>
    <property type="match status" value="1"/>
</dbReference>
<feature type="domain" description="HTH deoR-type" evidence="4">
    <location>
        <begin position="9"/>
        <end position="64"/>
    </location>
</feature>
<dbReference type="SMART" id="SM01134">
    <property type="entry name" value="DeoRC"/>
    <property type="match status" value="1"/>
</dbReference>
<reference evidence="5 6" key="1">
    <citation type="journal article" date="2015" name="Genome Announc.">
        <title>Expanding the biotechnology potential of lactobacilli through comparative genomics of 213 strains and associated genera.</title>
        <authorList>
            <person name="Sun Z."/>
            <person name="Harris H.M."/>
            <person name="McCann A."/>
            <person name="Guo C."/>
            <person name="Argimon S."/>
            <person name="Zhang W."/>
            <person name="Yang X."/>
            <person name="Jeffery I.B."/>
            <person name="Cooney J.C."/>
            <person name="Kagawa T.F."/>
            <person name="Liu W."/>
            <person name="Song Y."/>
            <person name="Salvetti E."/>
            <person name="Wrobel A."/>
            <person name="Rasinkangas P."/>
            <person name="Parkhill J."/>
            <person name="Rea M.C."/>
            <person name="O'Sullivan O."/>
            <person name="Ritari J."/>
            <person name="Douillard F.P."/>
            <person name="Paul Ross R."/>
            <person name="Yang R."/>
            <person name="Briner A.E."/>
            <person name="Felis G.E."/>
            <person name="de Vos W.M."/>
            <person name="Barrangou R."/>
            <person name="Klaenhammer T.R."/>
            <person name="Caufield P.W."/>
            <person name="Cui Y."/>
            <person name="Zhang H."/>
            <person name="O'Toole P.W."/>
        </authorList>
    </citation>
    <scope>NUCLEOTIDE SEQUENCE [LARGE SCALE GENOMIC DNA]</scope>
    <source>
        <strain evidence="5 6">DSM 20509</strain>
    </source>
</reference>
<evidence type="ECO:0000256" key="2">
    <source>
        <dbReference type="ARBA" id="ARBA00023163"/>
    </source>
</evidence>
<feature type="domain" description="HTH arsR-type" evidence="3">
    <location>
        <begin position="1"/>
        <end position="100"/>
    </location>
</feature>
<dbReference type="SUPFAM" id="SSF100950">
    <property type="entry name" value="NagB/RpiA/CoA transferase-like"/>
    <property type="match status" value="1"/>
</dbReference>
<name>A0A0R2A9E1_9LACO</name>
<sequence>MKEVMKVLAEERHQIILNLLKTNSIVKLQDICEQTQCSESSARRDLQLLEEQGLLVRVHGGAKIKYSLQRELDMTGKASRNTQEKAAIATAAQAHVQAEDVIYLDAGTSTLALISSLNPSLQLTVVTNGVMHASLLADRGIRTILVGGELKNTTKAIVGVEAVEALKKYRFNKTFLGINGIHPKYGYTTPDPDEAAVKAVAIEQSEQVYVLADSSKFDAVSFVKVAEIGQATIITSKLPQRIAGQYSNQTTIQEVLT</sequence>
<dbReference type="PANTHER" id="PTHR30363:SF56">
    <property type="entry name" value="TRANSCRIPTIONAL REGULATOR, DEOR FAMILY"/>
    <property type="match status" value="1"/>
</dbReference>
<dbReference type="InterPro" id="IPR001034">
    <property type="entry name" value="DeoR_HTH"/>
</dbReference>
<dbReference type="SUPFAM" id="SSF46785">
    <property type="entry name" value="Winged helix' DNA-binding domain"/>
    <property type="match status" value="1"/>
</dbReference>
<keyword evidence="6" id="KW-1185">Reference proteome</keyword>
<evidence type="ECO:0000256" key="1">
    <source>
        <dbReference type="ARBA" id="ARBA00023015"/>
    </source>
</evidence>
<evidence type="ECO:0000313" key="5">
    <source>
        <dbReference type="EMBL" id="KRM63757.1"/>
    </source>
</evidence>
<protein>
    <submittedName>
        <fullName evidence="5">DeoR family transcriptional regulator</fullName>
    </submittedName>
</protein>
<dbReference type="Gene3D" id="1.10.10.10">
    <property type="entry name" value="Winged helix-like DNA-binding domain superfamily/Winged helix DNA-binding domain"/>
    <property type="match status" value="1"/>
</dbReference>
<accession>A0A0R2A9E1</accession>
<comment type="caution">
    <text evidence="5">The sequence shown here is derived from an EMBL/GenBank/DDBJ whole genome shotgun (WGS) entry which is preliminary data.</text>
</comment>
<dbReference type="InterPro" id="IPR036390">
    <property type="entry name" value="WH_DNA-bd_sf"/>
</dbReference>
<evidence type="ECO:0000259" key="3">
    <source>
        <dbReference type="PROSITE" id="PS50987"/>
    </source>
</evidence>
<dbReference type="AlphaFoldDB" id="A0A0R2A9E1"/>
<dbReference type="PRINTS" id="PR00037">
    <property type="entry name" value="HTHLACR"/>
</dbReference>
<dbReference type="Gene3D" id="3.40.50.1360">
    <property type="match status" value="1"/>
</dbReference>
<keyword evidence="2" id="KW-0804">Transcription</keyword>
<proteinExistence type="predicted"/>
<dbReference type="Pfam" id="PF00455">
    <property type="entry name" value="DeoRC"/>
    <property type="match status" value="1"/>
</dbReference>
<dbReference type="InterPro" id="IPR037171">
    <property type="entry name" value="NagB/RpiA_transferase-like"/>
</dbReference>
<dbReference type="PROSITE" id="PS51000">
    <property type="entry name" value="HTH_DEOR_2"/>
    <property type="match status" value="1"/>
</dbReference>
<dbReference type="InterPro" id="IPR050313">
    <property type="entry name" value="Carb_Metab_HTH_regulators"/>
</dbReference>
<dbReference type="PANTHER" id="PTHR30363">
    <property type="entry name" value="HTH-TYPE TRANSCRIPTIONAL REGULATOR SRLR-RELATED"/>
    <property type="match status" value="1"/>
</dbReference>